<name>A0A0F9LVC7_9ZZZZ</name>
<sequence>MSEKMYRDGEKRYCPEKRHVGQWQIVDDGKLRCSRCRHEIEEKDFEDLEKYAPIYTEAMRDCEHDFKDVTEERGRGDSGDILLKCQKPGCGLVRISKKEV</sequence>
<gene>
    <name evidence="1" type="ORF">LCGC14_1151250</name>
</gene>
<reference evidence="1" key="1">
    <citation type="journal article" date="2015" name="Nature">
        <title>Complex archaea that bridge the gap between prokaryotes and eukaryotes.</title>
        <authorList>
            <person name="Spang A."/>
            <person name="Saw J.H."/>
            <person name="Jorgensen S.L."/>
            <person name="Zaremba-Niedzwiedzka K."/>
            <person name="Martijn J."/>
            <person name="Lind A.E."/>
            <person name="van Eijk R."/>
            <person name="Schleper C."/>
            <person name="Guy L."/>
            <person name="Ettema T.J."/>
        </authorList>
    </citation>
    <scope>NUCLEOTIDE SEQUENCE</scope>
</reference>
<accession>A0A0F9LVC7</accession>
<dbReference type="AlphaFoldDB" id="A0A0F9LVC7"/>
<protein>
    <submittedName>
        <fullName evidence="1">Uncharacterized protein</fullName>
    </submittedName>
</protein>
<comment type="caution">
    <text evidence="1">The sequence shown here is derived from an EMBL/GenBank/DDBJ whole genome shotgun (WGS) entry which is preliminary data.</text>
</comment>
<dbReference type="EMBL" id="LAZR01005536">
    <property type="protein sequence ID" value="KKM99094.1"/>
    <property type="molecule type" value="Genomic_DNA"/>
</dbReference>
<proteinExistence type="predicted"/>
<evidence type="ECO:0000313" key="1">
    <source>
        <dbReference type="EMBL" id="KKM99094.1"/>
    </source>
</evidence>
<organism evidence="1">
    <name type="scientific">marine sediment metagenome</name>
    <dbReference type="NCBI Taxonomy" id="412755"/>
    <lineage>
        <taxon>unclassified sequences</taxon>
        <taxon>metagenomes</taxon>
        <taxon>ecological metagenomes</taxon>
    </lineage>
</organism>